<dbReference type="AlphaFoldDB" id="A0A0B7B180"/>
<dbReference type="EMBL" id="HACG01038990">
    <property type="protein sequence ID" value="CEK85855.1"/>
    <property type="molecule type" value="Transcribed_RNA"/>
</dbReference>
<evidence type="ECO:0000313" key="1">
    <source>
        <dbReference type="EMBL" id="CEK85855.1"/>
    </source>
</evidence>
<gene>
    <name evidence="1" type="primary">ORF150640</name>
</gene>
<proteinExistence type="predicted"/>
<accession>A0A0B7B180</accession>
<protein>
    <submittedName>
        <fullName evidence="1">Uncharacterized protein</fullName>
    </submittedName>
</protein>
<reference evidence="1" key="1">
    <citation type="submission" date="2014-12" db="EMBL/GenBank/DDBJ databases">
        <title>Insight into the proteome of Arion vulgaris.</title>
        <authorList>
            <person name="Aradska J."/>
            <person name="Bulat T."/>
            <person name="Smidak R."/>
            <person name="Sarate P."/>
            <person name="Gangsoo J."/>
            <person name="Sialana F."/>
            <person name="Bilban M."/>
            <person name="Lubec G."/>
        </authorList>
    </citation>
    <scope>NUCLEOTIDE SEQUENCE</scope>
    <source>
        <tissue evidence="1">Skin</tissue>
    </source>
</reference>
<organism evidence="1">
    <name type="scientific">Arion vulgaris</name>
    <dbReference type="NCBI Taxonomy" id="1028688"/>
    <lineage>
        <taxon>Eukaryota</taxon>
        <taxon>Metazoa</taxon>
        <taxon>Spiralia</taxon>
        <taxon>Lophotrochozoa</taxon>
        <taxon>Mollusca</taxon>
        <taxon>Gastropoda</taxon>
        <taxon>Heterobranchia</taxon>
        <taxon>Euthyneura</taxon>
        <taxon>Panpulmonata</taxon>
        <taxon>Eupulmonata</taxon>
        <taxon>Stylommatophora</taxon>
        <taxon>Helicina</taxon>
        <taxon>Arionoidea</taxon>
        <taxon>Arionidae</taxon>
        <taxon>Arion</taxon>
    </lineage>
</organism>
<feature type="non-terminal residue" evidence="1">
    <location>
        <position position="1"/>
    </location>
</feature>
<name>A0A0B7B180_9EUPU</name>
<sequence>IDYSKKTVISFMLSRYKKYLSYNNSGDVDISIFCLSLLDIYLNDVQKWPITAANEWKVITTEMRYLRRAATRVVIGAQIGV</sequence>